<gene>
    <name evidence="1" type="ORF">D9613_004408</name>
</gene>
<proteinExistence type="predicted"/>
<organism evidence="1 2">
    <name type="scientific">Agrocybe pediades</name>
    <dbReference type="NCBI Taxonomy" id="84607"/>
    <lineage>
        <taxon>Eukaryota</taxon>
        <taxon>Fungi</taxon>
        <taxon>Dikarya</taxon>
        <taxon>Basidiomycota</taxon>
        <taxon>Agaricomycotina</taxon>
        <taxon>Agaricomycetes</taxon>
        <taxon>Agaricomycetidae</taxon>
        <taxon>Agaricales</taxon>
        <taxon>Agaricineae</taxon>
        <taxon>Strophariaceae</taxon>
        <taxon>Agrocybe</taxon>
    </lineage>
</organism>
<evidence type="ECO:0000313" key="1">
    <source>
        <dbReference type="EMBL" id="KAF4611897.1"/>
    </source>
</evidence>
<dbReference type="EMBL" id="JAACJL010000057">
    <property type="protein sequence ID" value="KAF4611897.1"/>
    <property type="molecule type" value="Genomic_DNA"/>
</dbReference>
<name>A0A8H4QIS8_9AGAR</name>
<protein>
    <submittedName>
        <fullName evidence="1">Uncharacterized protein</fullName>
    </submittedName>
</protein>
<comment type="caution">
    <text evidence="1">The sequence shown here is derived from an EMBL/GenBank/DDBJ whole genome shotgun (WGS) entry which is preliminary data.</text>
</comment>
<sequence length="247" mass="27858">MHSSNRDGATREVNLNTLRRVNTEKELIDFVFPVDVLNNPVLCKKRLIITAAPDQVHMYNERIIGLLPGVSRECFAAHSLEPAGFRSPYYREQDILELVPELNPSGFAPSKLIVKTGAVYRLMKNLPGVERGLFKGAHVIVTEQRSNILLVIKLVKEDGTVEDGEGTLLPRVNFTYDLPSGHTMVRRQFPLEPTYTVMLSEYEDKLGVERVGIDLWNQPLSQAQAQLQPVLSRIRSIKDDVAILSRQ</sequence>
<dbReference type="AlphaFoldDB" id="A0A8H4QIS8"/>
<evidence type="ECO:0000313" key="2">
    <source>
        <dbReference type="Proteomes" id="UP000521872"/>
    </source>
</evidence>
<dbReference type="Proteomes" id="UP000521872">
    <property type="component" value="Unassembled WGS sequence"/>
</dbReference>
<keyword evidence="2" id="KW-1185">Reference proteome</keyword>
<reference evidence="1 2" key="1">
    <citation type="submission" date="2019-12" db="EMBL/GenBank/DDBJ databases">
        <authorList>
            <person name="Floudas D."/>
            <person name="Bentzer J."/>
            <person name="Ahren D."/>
            <person name="Johansson T."/>
            <person name="Persson P."/>
            <person name="Tunlid A."/>
        </authorList>
    </citation>
    <scope>NUCLEOTIDE SEQUENCE [LARGE SCALE GENOMIC DNA]</scope>
    <source>
        <strain evidence="1 2">CBS 102.39</strain>
    </source>
</reference>
<accession>A0A8H4QIS8</accession>